<reference evidence="2" key="1">
    <citation type="submission" date="2020-05" db="EMBL/GenBank/DDBJ databases">
        <authorList>
            <person name="Chiriac C."/>
            <person name="Salcher M."/>
            <person name="Ghai R."/>
            <person name="Kavagutti S V."/>
        </authorList>
    </citation>
    <scope>NUCLEOTIDE SEQUENCE</scope>
</reference>
<evidence type="ECO:0000256" key="1">
    <source>
        <dbReference type="SAM" id="MobiDB-lite"/>
    </source>
</evidence>
<feature type="region of interest" description="Disordered" evidence="1">
    <location>
        <begin position="554"/>
        <end position="581"/>
    </location>
</feature>
<dbReference type="InterPro" id="IPR025101">
    <property type="entry name" value="DUF4012"/>
</dbReference>
<gene>
    <name evidence="2" type="ORF">UFOPK2579_01472</name>
</gene>
<dbReference type="EMBL" id="CAEZXR010000170">
    <property type="protein sequence ID" value="CAB4711520.1"/>
    <property type="molecule type" value="Genomic_DNA"/>
</dbReference>
<name>A0A6J6QI55_9ZZZZ</name>
<evidence type="ECO:0000313" key="2">
    <source>
        <dbReference type="EMBL" id="CAB4711520.1"/>
    </source>
</evidence>
<organism evidence="2">
    <name type="scientific">freshwater metagenome</name>
    <dbReference type="NCBI Taxonomy" id="449393"/>
    <lineage>
        <taxon>unclassified sequences</taxon>
        <taxon>metagenomes</taxon>
        <taxon>ecological metagenomes</taxon>
    </lineage>
</organism>
<dbReference type="Pfam" id="PF13196">
    <property type="entry name" value="DUF4012"/>
    <property type="match status" value="1"/>
</dbReference>
<sequence>MRRWMIGGSAVAVLLIVAAGWAGWRAYELRGELTEANSALGELRAAVDAGDDPAIQRAVDRLREHGERASEISGGITWSALAHVPVYGDDARGIKVASDVLADLTGDDLEPLIAASERIDTLLPVGGRVPIDAIVELQGPLADGHDALSRAYDDLVAQSSSGFSGALRVKYDELTAEIGRAERALAAADTAAQVLPDMLGGTVDKRYLLVFQNNAEARSTGGLPGAVALLAASDGRLSLGRQVAGQSFGTIRTPVLPLTAAETQIYGRLLGTDFRDANFTPDFPRAAALWQARWEQVYDGEPVDGVLAVDPVALSYLLGATGPVTVGGVTLTAENAVEELLSKTYARFPDPDDQDAWFRQVASAVFTAVTAGGGSGSDLLRALARGGSESRILVHSFDDVDQEELAGTRIAGELSDADGTAPQLGLYLNDFTQSKMSYYLDYDVDVSSTGCQDGVEQLTVSATFASTAPARGAGLTDYVTGGYDGLGLLRGSQVVAVRLYGPLGGDITGLAGDGASVDDFEVVQQDGRPVVTTFLPLGPGEQASIEWQVEAGSGQRGAPQVRLTPGARSGDDVVSIGPASC</sequence>
<proteinExistence type="predicted"/>
<accession>A0A6J6QI55</accession>
<protein>
    <submittedName>
        <fullName evidence="2">Unannotated protein</fullName>
    </submittedName>
</protein>
<dbReference type="AlphaFoldDB" id="A0A6J6QI55"/>